<evidence type="ECO:0000256" key="1">
    <source>
        <dbReference type="SAM" id="Phobius"/>
    </source>
</evidence>
<feature type="transmembrane region" description="Helical" evidence="1">
    <location>
        <begin position="155"/>
        <end position="188"/>
    </location>
</feature>
<feature type="transmembrane region" description="Helical" evidence="1">
    <location>
        <begin position="68"/>
        <end position="93"/>
    </location>
</feature>
<dbReference type="AlphaFoldDB" id="A0A6M4IYY6"/>
<gene>
    <name evidence="2" type="ORF">HKW67_19015</name>
</gene>
<dbReference type="Proteomes" id="UP000500938">
    <property type="component" value="Chromosome"/>
</dbReference>
<accession>A0A6M4IYY6</accession>
<dbReference type="RefSeq" id="WP_171226886.1">
    <property type="nucleotide sequence ID" value="NZ_CP053085.1"/>
</dbReference>
<feature type="transmembrane region" description="Helical" evidence="1">
    <location>
        <begin position="14"/>
        <end position="36"/>
    </location>
</feature>
<keyword evidence="3" id="KW-1185">Reference proteome</keyword>
<dbReference type="EMBL" id="CP053085">
    <property type="protein sequence ID" value="QJR37451.1"/>
    <property type="molecule type" value="Genomic_DNA"/>
</dbReference>
<proteinExistence type="predicted"/>
<dbReference type="Pfam" id="PF16316">
    <property type="entry name" value="DUF4956"/>
    <property type="match status" value="1"/>
</dbReference>
<keyword evidence="1" id="KW-0472">Membrane</keyword>
<keyword evidence="1" id="KW-1133">Transmembrane helix</keyword>
<reference evidence="2 3" key="1">
    <citation type="submission" date="2020-05" db="EMBL/GenBank/DDBJ databases">
        <title>Complete genome sequence of Gemmatimonas greenlandica TET16.</title>
        <authorList>
            <person name="Zeng Y."/>
        </authorList>
    </citation>
    <scope>NUCLEOTIDE SEQUENCE [LARGE SCALE GENOMIC DNA]</scope>
    <source>
        <strain evidence="2 3">TET16</strain>
    </source>
</reference>
<protein>
    <submittedName>
        <fullName evidence="2">DUF4956 domain-containing protein</fullName>
    </submittedName>
</protein>
<keyword evidence="1" id="KW-0812">Transmembrane</keyword>
<dbReference type="InterPro" id="IPR032531">
    <property type="entry name" value="DUF4956"/>
</dbReference>
<evidence type="ECO:0000313" key="3">
    <source>
        <dbReference type="Proteomes" id="UP000500938"/>
    </source>
</evidence>
<name>A0A6M4IYY6_9BACT</name>
<dbReference type="KEGG" id="ggr:HKW67_19015"/>
<evidence type="ECO:0000313" key="2">
    <source>
        <dbReference type="EMBL" id="QJR37451.1"/>
    </source>
</evidence>
<sequence>MTTTVKRADAGTRVVVRAVVYYIVLIGGATLLWRFLPHGSAAIPASLEALLGTGTEPDPRVATPLDEVTLALTVAVAMAAAVLLSLPVAWVYLLTRAKRGYQQSVVQLLVILPTVVAGIVLLVKYSLALAFSLAGIVAAVRFRNTLDDSKDAVYVFLATAIGLSSAVNLPVAAVLSIGFNAVTLILWYTDFGSAPVEMDGRIAEQRLRRAKNLSRTGTFVARVDDEVLKNMTREQLEGIAERAWKRAQANNHTGEMQAVVEERILRVQTENATALRRVLEPRLQEFTKSWRFGSMESTDGVSVLEYRIQLRKKTGPEELLALVRAAGSTQVASAEVV</sequence>
<organism evidence="2 3">
    <name type="scientific">Gemmatimonas groenlandica</name>
    <dbReference type="NCBI Taxonomy" id="2732249"/>
    <lineage>
        <taxon>Bacteria</taxon>
        <taxon>Pseudomonadati</taxon>
        <taxon>Gemmatimonadota</taxon>
        <taxon>Gemmatimonadia</taxon>
        <taxon>Gemmatimonadales</taxon>
        <taxon>Gemmatimonadaceae</taxon>
        <taxon>Gemmatimonas</taxon>
    </lineage>
</organism>